<name>A0A7T8GRJ5_CALRO</name>
<feature type="domain" description="PX" evidence="2">
    <location>
        <begin position="29"/>
        <end position="111"/>
    </location>
</feature>
<dbReference type="PROSITE" id="PS50195">
    <property type="entry name" value="PX"/>
    <property type="match status" value="1"/>
</dbReference>
<feature type="non-terminal residue" evidence="3">
    <location>
        <position position="1"/>
    </location>
</feature>
<organism evidence="3 4">
    <name type="scientific">Caligus rogercresseyi</name>
    <name type="common">Sea louse</name>
    <dbReference type="NCBI Taxonomy" id="217165"/>
    <lineage>
        <taxon>Eukaryota</taxon>
        <taxon>Metazoa</taxon>
        <taxon>Ecdysozoa</taxon>
        <taxon>Arthropoda</taxon>
        <taxon>Crustacea</taxon>
        <taxon>Multicrustacea</taxon>
        <taxon>Hexanauplia</taxon>
        <taxon>Copepoda</taxon>
        <taxon>Siphonostomatoida</taxon>
        <taxon>Caligidae</taxon>
        <taxon>Caligus</taxon>
    </lineage>
</organism>
<accession>A0A7T8GRJ5</accession>
<sequence>EEKTDFMKEDFVPEPRVPKREDKRVQEDVFIEVKIDEPRKVGEGISSFMAYGLRTKTNSCLFTKSDPAVSRRFSDFLGLHEKLKERHTPLGRIVPPAPDKNMLSTTKAKII</sequence>
<evidence type="ECO:0000259" key="2">
    <source>
        <dbReference type="PROSITE" id="PS50195"/>
    </source>
</evidence>
<evidence type="ECO:0000313" key="4">
    <source>
        <dbReference type="Proteomes" id="UP000595437"/>
    </source>
</evidence>
<dbReference type="GO" id="GO:0035091">
    <property type="term" value="F:phosphatidylinositol binding"/>
    <property type="evidence" value="ECO:0007669"/>
    <property type="project" value="InterPro"/>
</dbReference>
<dbReference type="Pfam" id="PF00787">
    <property type="entry name" value="PX"/>
    <property type="match status" value="1"/>
</dbReference>
<evidence type="ECO:0000256" key="1">
    <source>
        <dbReference type="SAM" id="MobiDB-lite"/>
    </source>
</evidence>
<gene>
    <name evidence="3" type="ORF">FKW44_021587</name>
</gene>
<dbReference type="InterPro" id="IPR001683">
    <property type="entry name" value="PX_dom"/>
</dbReference>
<feature type="region of interest" description="Disordered" evidence="1">
    <location>
        <begin position="88"/>
        <end position="111"/>
    </location>
</feature>
<dbReference type="InterPro" id="IPR036871">
    <property type="entry name" value="PX_dom_sf"/>
</dbReference>
<proteinExistence type="predicted"/>
<keyword evidence="4" id="KW-1185">Reference proteome</keyword>
<dbReference type="OrthoDB" id="271164at2759"/>
<dbReference type="EMBL" id="CP045905">
    <property type="protein sequence ID" value="QQP36469.1"/>
    <property type="molecule type" value="Genomic_DNA"/>
</dbReference>
<dbReference type="GO" id="GO:0010008">
    <property type="term" value="C:endosome membrane"/>
    <property type="evidence" value="ECO:0007669"/>
    <property type="project" value="TreeGrafter"/>
</dbReference>
<feature type="compositionally biased region" description="Polar residues" evidence="1">
    <location>
        <begin position="102"/>
        <end position="111"/>
    </location>
</feature>
<dbReference type="GO" id="GO:0005829">
    <property type="term" value="C:cytosol"/>
    <property type="evidence" value="ECO:0007669"/>
    <property type="project" value="GOC"/>
</dbReference>
<dbReference type="PANTHER" id="PTHR10555">
    <property type="entry name" value="SORTING NEXIN"/>
    <property type="match status" value="1"/>
</dbReference>
<protein>
    <submittedName>
        <fullName evidence="3">Sorting nexinlike</fullName>
    </submittedName>
</protein>
<dbReference type="AlphaFoldDB" id="A0A7T8GRJ5"/>
<reference evidence="4" key="1">
    <citation type="submission" date="2021-01" db="EMBL/GenBank/DDBJ databases">
        <title>Caligus Genome Assembly.</title>
        <authorList>
            <person name="Gallardo-Escarate C."/>
        </authorList>
    </citation>
    <scope>NUCLEOTIDE SEQUENCE [LARGE SCALE GENOMIC DNA]</scope>
</reference>
<dbReference type="Gene3D" id="3.30.1520.10">
    <property type="entry name" value="Phox-like domain"/>
    <property type="match status" value="1"/>
</dbReference>
<feature type="non-terminal residue" evidence="3">
    <location>
        <position position="111"/>
    </location>
</feature>
<dbReference type="SUPFAM" id="SSF64268">
    <property type="entry name" value="PX domain"/>
    <property type="match status" value="1"/>
</dbReference>
<evidence type="ECO:0000313" key="3">
    <source>
        <dbReference type="EMBL" id="QQP36469.1"/>
    </source>
</evidence>
<dbReference type="Proteomes" id="UP000595437">
    <property type="component" value="Chromosome 16"/>
</dbReference>
<dbReference type="PANTHER" id="PTHR10555:SF170">
    <property type="entry name" value="FI18122P1"/>
    <property type="match status" value="1"/>
</dbReference>
<dbReference type="GO" id="GO:0034498">
    <property type="term" value="P:early endosome to Golgi transport"/>
    <property type="evidence" value="ECO:0007669"/>
    <property type="project" value="TreeGrafter"/>
</dbReference>